<dbReference type="OrthoDB" id="5242916at2"/>
<dbReference type="AlphaFoldDB" id="A0A3A3Z8N4"/>
<evidence type="ECO:0000313" key="5">
    <source>
        <dbReference type="EMBL" id="RJK97197.1"/>
    </source>
</evidence>
<dbReference type="InterPro" id="IPR008978">
    <property type="entry name" value="HSP20-like_chaperone"/>
</dbReference>
<gene>
    <name evidence="5" type="ORF">D5H78_06300</name>
</gene>
<sequence>MTRFDPFRDVDRLAERLFTAASDVGQAARAMPMDLYRSGDHYVLHVDLPGVDPGSVDVGVDGRVLTVRAQRSPRGEDLEWLTQERPVGSFARQLTLGSGLDLDRIEATYEDGVLTVTLPVAEQARPRRIEVAHRAGRQAVAGSAAGSVGSVGSAEQQAVEG</sequence>
<reference evidence="5 6" key="1">
    <citation type="submission" date="2018-09" db="EMBL/GenBank/DDBJ databases">
        <title>YIM 75000 draft genome.</title>
        <authorList>
            <person name="Tang S."/>
            <person name="Feng Y."/>
        </authorList>
    </citation>
    <scope>NUCLEOTIDE SEQUENCE [LARGE SCALE GENOMIC DNA]</scope>
    <source>
        <strain evidence="5 6">YIM 75000</strain>
    </source>
</reference>
<comment type="caution">
    <text evidence="5">The sequence shown here is derived from an EMBL/GenBank/DDBJ whole genome shotgun (WGS) entry which is preliminary data.</text>
</comment>
<feature type="domain" description="SHSP" evidence="4">
    <location>
        <begin position="24"/>
        <end position="134"/>
    </location>
</feature>
<comment type="similarity">
    <text evidence="1 2">Belongs to the small heat shock protein (HSP20) family.</text>
</comment>
<feature type="region of interest" description="Disordered" evidence="3">
    <location>
        <begin position="142"/>
        <end position="161"/>
    </location>
</feature>
<dbReference type="Proteomes" id="UP000265614">
    <property type="component" value="Unassembled WGS sequence"/>
</dbReference>
<proteinExistence type="inferred from homology"/>
<evidence type="ECO:0000256" key="3">
    <source>
        <dbReference type="SAM" id="MobiDB-lite"/>
    </source>
</evidence>
<dbReference type="PROSITE" id="PS01031">
    <property type="entry name" value="SHSP"/>
    <property type="match status" value="1"/>
</dbReference>
<evidence type="ECO:0000256" key="1">
    <source>
        <dbReference type="PROSITE-ProRule" id="PRU00285"/>
    </source>
</evidence>
<dbReference type="CDD" id="cd06464">
    <property type="entry name" value="ACD_sHsps-like"/>
    <property type="match status" value="1"/>
</dbReference>
<accession>A0A3A3Z8N4</accession>
<dbReference type="Gene3D" id="2.60.40.790">
    <property type="match status" value="1"/>
</dbReference>
<dbReference type="SUPFAM" id="SSF49764">
    <property type="entry name" value="HSP20-like chaperones"/>
    <property type="match status" value="1"/>
</dbReference>
<name>A0A3A3Z8N4_9ACTN</name>
<evidence type="ECO:0000256" key="2">
    <source>
        <dbReference type="RuleBase" id="RU003616"/>
    </source>
</evidence>
<dbReference type="PANTHER" id="PTHR11527">
    <property type="entry name" value="HEAT-SHOCK PROTEIN 20 FAMILY MEMBER"/>
    <property type="match status" value="1"/>
</dbReference>
<evidence type="ECO:0000313" key="6">
    <source>
        <dbReference type="Proteomes" id="UP000265614"/>
    </source>
</evidence>
<organism evidence="5 6">
    <name type="scientific">Vallicoccus soli</name>
    <dbReference type="NCBI Taxonomy" id="2339232"/>
    <lineage>
        <taxon>Bacteria</taxon>
        <taxon>Bacillati</taxon>
        <taxon>Actinomycetota</taxon>
        <taxon>Actinomycetes</taxon>
        <taxon>Motilibacterales</taxon>
        <taxon>Vallicoccaceae</taxon>
        <taxon>Vallicoccus</taxon>
    </lineage>
</organism>
<feature type="compositionally biased region" description="Low complexity" evidence="3">
    <location>
        <begin position="142"/>
        <end position="154"/>
    </location>
</feature>
<keyword evidence="6" id="KW-1185">Reference proteome</keyword>
<dbReference type="InterPro" id="IPR002068">
    <property type="entry name" value="A-crystallin/Hsp20_dom"/>
</dbReference>
<dbReference type="InterPro" id="IPR031107">
    <property type="entry name" value="Small_HSP"/>
</dbReference>
<dbReference type="EMBL" id="QZEZ01000002">
    <property type="protein sequence ID" value="RJK97197.1"/>
    <property type="molecule type" value="Genomic_DNA"/>
</dbReference>
<protein>
    <submittedName>
        <fullName evidence="5">Hsp20/alpha crystallin family protein</fullName>
    </submittedName>
</protein>
<dbReference type="Pfam" id="PF00011">
    <property type="entry name" value="HSP20"/>
    <property type="match status" value="1"/>
</dbReference>
<evidence type="ECO:0000259" key="4">
    <source>
        <dbReference type="PROSITE" id="PS01031"/>
    </source>
</evidence>